<gene>
    <name evidence="4" type="ORF">FFUJ_14609</name>
</gene>
<dbReference type="PANTHER" id="PTHR24180:SF45">
    <property type="entry name" value="POLY [ADP-RIBOSE] POLYMERASE TANKYRASE"/>
    <property type="match status" value="1"/>
</dbReference>
<evidence type="ECO:0000256" key="1">
    <source>
        <dbReference type="ARBA" id="ARBA00022737"/>
    </source>
</evidence>
<dbReference type="AlphaFoldDB" id="S0E2H1"/>
<keyword evidence="1" id="KW-0677">Repeat</keyword>
<name>S0E2H1_GIBF5</name>
<dbReference type="EMBL" id="HF679026">
    <property type="protein sequence ID" value="CCT67857.1"/>
    <property type="molecule type" value="Genomic_DNA"/>
</dbReference>
<dbReference type="STRING" id="1279085.S0E2H1"/>
<dbReference type="InterPro" id="IPR051637">
    <property type="entry name" value="Ank_repeat_dom-contain_49"/>
</dbReference>
<evidence type="ECO:0000256" key="2">
    <source>
        <dbReference type="ARBA" id="ARBA00023043"/>
    </source>
</evidence>
<dbReference type="Gene3D" id="1.25.40.20">
    <property type="entry name" value="Ankyrin repeat-containing domain"/>
    <property type="match status" value="2"/>
</dbReference>
<feature type="compositionally biased region" description="Pro residues" evidence="3">
    <location>
        <begin position="107"/>
        <end position="118"/>
    </location>
</feature>
<dbReference type="SUPFAM" id="SSF48403">
    <property type="entry name" value="Ankyrin repeat"/>
    <property type="match status" value="1"/>
</dbReference>
<dbReference type="InterPro" id="IPR036770">
    <property type="entry name" value="Ankyrin_rpt-contain_sf"/>
</dbReference>
<feature type="region of interest" description="Disordered" evidence="3">
    <location>
        <begin position="21"/>
        <end position="51"/>
    </location>
</feature>
<dbReference type="Proteomes" id="UP000016800">
    <property type="component" value="Chromosome IV"/>
</dbReference>
<evidence type="ECO:0000313" key="4">
    <source>
        <dbReference type="EMBL" id="CCT67857.1"/>
    </source>
</evidence>
<proteinExistence type="predicted"/>
<dbReference type="VEuPathDB" id="FungiDB:FFUJ_14609"/>
<dbReference type="PANTHER" id="PTHR24180">
    <property type="entry name" value="CYCLIN-DEPENDENT KINASE INHIBITOR 2C-RELATED"/>
    <property type="match status" value="1"/>
</dbReference>
<evidence type="ECO:0000256" key="3">
    <source>
        <dbReference type="SAM" id="MobiDB-lite"/>
    </source>
</evidence>
<keyword evidence="5" id="KW-1185">Reference proteome</keyword>
<dbReference type="HOGENOM" id="CLU_036728_0_0_1"/>
<feature type="region of interest" description="Disordered" evidence="3">
    <location>
        <begin position="100"/>
        <end position="121"/>
    </location>
</feature>
<reference evidence="5" key="1">
    <citation type="journal article" date="2013" name="PLoS Pathog.">
        <title>Deciphering the cryptic genome: genome-wide analyses of the rice pathogen Fusarium fujikuroi reveal complex regulation of secondary metabolism and novel metabolites.</title>
        <authorList>
            <person name="Wiemann P."/>
            <person name="Sieber C.M."/>
            <person name="von Bargen K.W."/>
            <person name="Studt L."/>
            <person name="Niehaus E.M."/>
            <person name="Espino J.J."/>
            <person name="Huss K."/>
            <person name="Michielse C.B."/>
            <person name="Albermann S."/>
            <person name="Wagner D."/>
            <person name="Bergner S.V."/>
            <person name="Connolly L.R."/>
            <person name="Fischer A."/>
            <person name="Reuter G."/>
            <person name="Kleigrewe K."/>
            <person name="Bald T."/>
            <person name="Wingfield B.D."/>
            <person name="Ophir R."/>
            <person name="Freeman S."/>
            <person name="Hippler M."/>
            <person name="Smith K.M."/>
            <person name="Brown D.W."/>
            <person name="Proctor R.H."/>
            <person name="Munsterkotter M."/>
            <person name="Freitag M."/>
            <person name="Humpf H.U."/>
            <person name="Guldener U."/>
            <person name="Tudzynski B."/>
        </authorList>
    </citation>
    <scope>NUCLEOTIDE SEQUENCE [LARGE SCALE GENOMIC DNA]</scope>
    <source>
        <strain evidence="5">CBS 195.34 / IMI 58289 / NRRL A-6831</strain>
    </source>
</reference>
<dbReference type="RefSeq" id="XP_023429938.1">
    <property type="nucleotide sequence ID" value="XM_023576563.1"/>
</dbReference>
<accession>S0E2H1</accession>
<protein>
    <submittedName>
        <fullName evidence="4">Uncharacterized protein</fullName>
    </submittedName>
</protein>
<keyword evidence="2" id="KW-0040">ANK repeat</keyword>
<dbReference type="GeneID" id="35407990"/>
<organism evidence="4 5">
    <name type="scientific">Gibberella fujikuroi (strain CBS 195.34 / IMI 58289 / NRRL A-6831)</name>
    <name type="common">Bakanae and foot rot disease fungus</name>
    <name type="synonym">Fusarium fujikuroi</name>
    <dbReference type="NCBI Taxonomy" id="1279085"/>
    <lineage>
        <taxon>Eukaryota</taxon>
        <taxon>Fungi</taxon>
        <taxon>Dikarya</taxon>
        <taxon>Ascomycota</taxon>
        <taxon>Pezizomycotina</taxon>
        <taxon>Sordariomycetes</taxon>
        <taxon>Hypocreomycetidae</taxon>
        <taxon>Hypocreales</taxon>
        <taxon>Nectriaceae</taxon>
        <taxon>Fusarium</taxon>
        <taxon>Fusarium fujikuroi species complex</taxon>
    </lineage>
</organism>
<evidence type="ECO:0000313" key="5">
    <source>
        <dbReference type="Proteomes" id="UP000016800"/>
    </source>
</evidence>
<sequence length="494" mass="55905">MPLYAPDPQVNELSLICSRGIGRGDPDSLDQALSSGVNPNDPPPQSERHGEQLQPPLYCAADMMCHDPEYMKEGLQMIHSLLSYGSDPYQEFPQALYCPDRSSKPRAPFPSEDPPSTPFPEVLIGFKSLEEREKWERENDDQHPHFSDDEWENEETAPVWGVRHMIHAIIEDDGLLKPFIDYPGFLESLDLEHRDPQGRTLLLSACRSAVGADVLAGTGFNEVHWKVENTSPTSKIYPSWDRNAGPTESDFSEPGMESLVEMLLRLGANPLAVDYQGKNALHHLLVEVCNNNTGRFHRLPVVRRSLRIFASGYPSLVNQPDQHGAYPLHAALCRMRLYPDFNYYTRVKLGEPLCCVQDMLRMGVDRRAKDGKGNTALHYLADDDLTGVYPSEDFRNWQEVDREVFTTLDDAGIDWKAKTSEGGNLLHLVARSGLSQERLIWRSRFLVDKGIDPTALDADGWTAKKIAEHYRLNKLLFYEELGKLEKGEDKVECQ</sequence>